<reference evidence="7" key="1">
    <citation type="submission" date="2025-08" db="UniProtKB">
        <authorList>
            <consortium name="RefSeq"/>
        </authorList>
    </citation>
    <scope>IDENTIFICATION</scope>
    <source>
        <strain evidence="7">15112-1751.03</strain>
        <tissue evidence="7">Whole Adult</tissue>
    </source>
</reference>
<dbReference type="Gene3D" id="4.10.410.10">
    <property type="entry name" value="Pancreatic trypsin inhibitor Kunitz domain"/>
    <property type="match status" value="1"/>
</dbReference>
<evidence type="ECO:0000313" key="7">
    <source>
        <dbReference type="RefSeq" id="XP_034099607.1"/>
    </source>
</evidence>
<name>A0A6P8XM58_DROAB</name>
<dbReference type="Pfam" id="PF00014">
    <property type="entry name" value="Kunitz_BPTI"/>
    <property type="match status" value="1"/>
</dbReference>
<accession>A0A6P8XM58</accession>
<dbReference type="InterPro" id="IPR002223">
    <property type="entry name" value="Kunitz_BPTI"/>
</dbReference>
<dbReference type="GO" id="GO:0004867">
    <property type="term" value="F:serine-type endopeptidase inhibitor activity"/>
    <property type="evidence" value="ECO:0007669"/>
    <property type="project" value="UniProtKB-KW"/>
</dbReference>
<keyword evidence="1 7" id="KW-0646">Protease inhibitor</keyword>
<feature type="domain" description="BPTI/Kunitz inhibitor" evidence="5">
    <location>
        <begin position="25"/>
        <end position="76"/>
    </location>
</feature>
<evidence type="ECO:0000259" key="5">
    <source>
        <dbReference type="PROSITE" id="PS50279"/>
    </source>
</evidence>
<evidence type="ECO:0000256" key="2">
    <source>
        <dbReference type="ARBA" id="ARBA00022900"/>
    </source>
</evidence>
<feature type="chain" id="PRO_5028439226" evidence="4">
    <location>
        <begin position="20"/>
        <end position="78"/>
    </location>
</feature>
<dbReference type="GO" id="GO:0005615">
    <property type="term" value="C:extracellular space"/>
    <property type="evidence" value="ECO:0007669"/>
    <property type="project" value="TreeGrafter"/>
</dbReference>
<evidence type="ECO:0000256" key="1">
    <source>
        <dbReference type="ARBA" id="ARBA00022690"/>
    </source>
</evidence>
<evidence type="ECO:0000313" key="6">
    <source>
        <dbReference type="Proteomes" id="UP000515160"/>
    </source>
</evidence>
<dbReference type="InterPro" id="IPR036880">
    <property type="entry name" value="Kunitz_BPTI_sf"/>
</dbReference>
<evidence type="ECO:0000256" key="4">
    <source>
        <dbReference type="SAM" id="SignalP"/>
    </source>
</evidence>
<dbReference type="GeneID" id="117564795"/>
<proteinExistence type="predicted"/>
<dbReference type="CDD" id="cd22593">
    <property type="entry name" value="Kunitz_conkunitzin"/>
    <property type="match status" value="1"/>
</dbReference>
<dbReference type="PANTHER" id="PTHR10083">
    <property type="entry name" value="KUNITZ-TYPE PROTEASE INHIBITOR-RELATED"/>
    <property type="match status" value="1"/>
</dbReference>
<dbReference type="PROSITE" id="PS50279">
    <property type="entry name" value="BPTI_KUNITZ_2"/>
    <property type="match status" value="1"/>
</dbReference>
<dbReference type="SUPFAM" id="SSF57362">
    <property type="entry name" value="BPTI-like"/>
    <property type="match status" value="1"/>
</dbReference>
<dbReference type="SMART" id="SM00131">
    <property type="entry name" value="KU"/>
    <property type="match status" value="1"/>
</dbReference>
<dbReference type="PANTHER" id="PTHR10083:SF328">
    <property type="entry name" value="TISSUE FACTOR PATHWAY INHIBITOR"/>
    <property type="match status" value="1"/>
</dbReference>
<keyword evidence="6" id="KW-1185">Reference proteome</keyword>
<evidence type="ECO:0000256" key="3">
    <source>
        <dbReference type="ARBA" id="ARBA00023157"/>
    </source>
</evidence>
<organism evidence="6 7">
    <name type="scientific">Drosophila albomicans</name>
    <name type="common">Fruit fly</name>
    <dbReference type="NCBI Taxonomy" id="7291"/>
    <lineage>
        <taxon>Eukaryota</taxon>
        <taxon>Metazoa</taxon>
        <taxon>Ecdysozoa</taxon>
        <taxon>Arthropoda</taxon>
        <taxon>Hexapoda</taxon>
        <taxon>Insecta</taxon>
        <taxon>Pterygota</taxon>
        <taxon>Neoptera</taxon>
        <taxon>Endopterygota</taxon>
        <taxon>Diptera</taxon>
        <taxon>Brachycera</taxon>
        <taxon>Muscomorpha</taxon>
        <taxon>Ephydroidea</taxon>
        <taxon>Drosophilidae</taxon>
        <taxon>Drosophila</taxon>
    </lineage>
</organism>
<keyword evidence="3" id="KW-1015">Disulfide bond</keyword>
<keyword evidence="2 7" id="KW-0722">Serine protease inhibitor</keyword>
<gene>
    <name evidence="7" type="primary">LOC117564795</name>
</gene>
<dbReference type="AlphaFoldDB" id="A0A6P8XM58"/>
<dbReference type="RefSeq" id="XP_034099607.1">
    <property type="nucleotide sequence ID" value="XM_034243716.2"/>
</dbReference>
<sequence>MKFLLVAVLFLAFVASSFAFKNAACGEQFANIGIGRGFFPSWSYDKNTNKCLPFIYGGVGGNSNSFLSEDKCIETCVE</sequence>
<feature type="signal peptide" evidence="4">
    <location>
        <begin position="1"/>
        <end position="19"/>
    </location>
</feature>
<dbReference type="OrthoDB" id="7857975at2759"/>
<protein>
    <submittedName>
        <fullName evidence="7">Male accessory gland serine protease inhibitor-like</fullName>
    </submittedName>
</protein>
<dbReference type="InterPro" id="IPR050098">
    <property type="entry name" value="TFPI/VKTCI-like"/>
</dbReference>
<dbReference type="Proteomes" id="UP000515160">
    <property type="component" value="Chromosome 2L"/>
</dbReference>
<keyword evidence="4" id="KW-0732">Signal</keyword>